<dbReference type="Proteomes" id="UP001058974">
    <property type="component" value="Chromosome 2"/>
</dbReference>
<dbReference type="PANTHER" id="PTHR48237">
    <property type="entry name" value="GAMMA-TUBULIN COMPLEX COMPONENT"/>
    <property type="match status" value="1"/>
</dbReference>
<evidence type="ECO:0000313" key="3">
    <source>
        <dbReference type="EMBL" id="KAI5398425.1"/>
    </source>
</evidence>
<keyword evidence="6" id="KW-1185">Reference proteome</keyword>
<dbReference type="Gramene" id="PSAT_LOCUS27203-2">
    <property type="protein sequence ID" value="CAL5208523.1"/>
    <property type="gene ID" value="PSAT_LOCUS27203"/>
</dbReference>
<proteinExistence type="predicted"/>
<dbReference type="EMBL" id="JAMSHJ010000002">
    <property type="protein sequence ID" value="KAI5437737.1"/>
    <property type="molecule type" value="Genomic_DNA"/>
</dbReference>
<evidence type="ECO:0000313" key="5">
    <source>
        <dbReference type="EMBL" id="KAI5440265.1"/>
    </source>
</evidence>
<name>A0A9D4WCR3_PEA</name>
<dbReference type="Gramene" id="Psat06G0399000-T1">
    <property type="protein sequence ID" value="KAI5398425.1"/>
    <property type="gene ID" value="KIW84_063990"/>
</dbReference>
<sequence>MKKVRNLKKRLERPVELDKINNETRVQDVDWICSLSESEIDFMISLKLLITKRAERIGCKNLADRFDLKTIRAIAFVLMENLKTEVKETSLVPDTVKSTAFLDACNILKCSNVVSATIEELSKTVGADIQPILTRYLCQTLIFSEWTKYMITV</sequence>
<protein>
    <submittedName>
        <fullName evidence="3">Uncharacterized protein</fullName>
    </submittedName>
</protein>
<organism evidence="3 6">
    <name type="scientific">Pisum sativum</name>
    <name type="common">Garden pea</name>
    <name type="synonym">Lathyrus oleraceus</name>
    <dbReference type="NCBI Taxonomy" id="3888"/>
    <lineage>
        <taxon>Eukaryota</taxon>
        <taxon>Viridiplantae</taxon>
        <taxon>Streptophyta</taxon>
        <taxon>Embryophyta</taxon>
        <taxon>Tracheophyta</taxon>
        <taxon>Spermatophyta</taxon>
        <taxon>Magnoliopsida</taxon>
        <taxon>eudicotyledons</taxon>
        <taxon>Gunneridae</taxon>
        <taxon>Pentapetalae</taxon>
        <taxon>rosids</taxon>
        <taxon>fabids</taxon>
        <taxon>Fabales</taxon>
        <taxon>Fabaceae</taxon>
        <taxon>Papilionoideae</taxon>
        <taxon>50 kb inversion clade</taxon>
        <taxon>NPAAA clade</taxon>
        <taxon>Hologalegina</taxon>
        <taxon>IRL clade</taxon>
        <taxon>Fabeae</taxon>
        <taxon>Lathyrus</taxon>
    </lineage>
</organism>
<dbReference type="Gramene" id="chrUn0628G0000300-T2">
    <property type="protein sequence ID" value="KAI5381480.1"/>
    <property type="gene ID" value="KIW84_UN0698"/>
</dbReference>
<comment type="caution">
    <text evidence="3">The sequence shown here is derived from an EMBL/GenBank/DDBJ whole genome shotgun (WGS) entry which is preliminary data.</text>
</comment>
<evidence type="ECO:0000313" key="4">
    <source>
        <dbReference type="EMBL" id="KAI5437737.1"/>
    </source>
</evidence>
<dbReference type="Gramene" id="Psat0s5329g0080.1">
    <property type="protein sequence ID" value="Psat0s5329g0080.1.cds"/>
    <property type="gene ID" value="Psat0s5329g0080"/>
</dbReference>
<dbReference type="EMBL" id="JAMSHJ010000006">
    <property type="protein sequence ID" value="KAI5398423.1"/>
    <property type="molecule type" value="Genomic_DNA"/>
</dbReference>
<dbReference type="EMBL" id="JAMSHJ010000006">
    <property type="protein sequence ID" value="KAI5398419.1"/>
    <property type="molecule type" value="Genomic_DNA"/>
</dbReference>
<evidence type="ECO:0000313" key="2">
    <source>
        <dbReference type="EMBL" id="KAI5398423.1"/>
    </source>
</evidence>
<evidence type="ECO:0000313" key="6">
    <source>
        <dbReference type="Proteomes" id="UP001058974"/>
    </source>
</evidence>
<dbReference type="OrthoDB" id="1417760at2759"/>
<dbReference type="EMBL" id="JAMSHJ010000002">
    <property type="protein sequence ID" value="KAI5440265.1"/>
    <property type="molecule type" value="Genomic_DNA"/>
</dbReference>
<gene>
    <name evidence="4" type="ORF">KIW84_023741</name>
    <name evidence="5" type="ORF">KIW84_025551</name>
    <name evidence="1" type="ORF">KIW84_063988</name>
    <name evidence="2" type="ORF">KIW84_063989</name>
    <name evidence="3" type="ORF">KIW84_063990</name>
</gene>
<dbReference type="Gramene" id="PSAT_LOCUS27176-2">
    <property type="protein sequence ID" value="CAL5208490.1"/>
    <property type="gene ID" value="PSAT_LOCUS27176"/>
</dbReference>
<accession>A0A9D4WCR3</accession>
<reference evidence="3 6" key="1">
    <citation type="journal article" date="2022" name="Nat. Genet.">
        <title>Improved pea reference genome and pan-genome highlight genomic features and evolutionary characteristics.</title>
        <authorList>
            <person name="Yang T."/>
            <person name="Liu R."/>
            <person name="Luo Y."/>
            <person name="Hu S."/>
            <person name="Wang D."/>
            <person name="Wang C."/>
            <person name="Pandey M.K."/>
            <person name="Ge S."/>
            <person name="Xu Q."/>
            <person name="Li N."/>
            <person name="Li G."/>
            <person name="Huang Y."/>
            <person name="Saxena R.K."/>
            <person name="Ji Y."/>
            <person name="Li M."/>
            <person name="Yan X."/>
            <person name="He Y."/>
            <person name="Liu Y."/>
            <person name="Wang X."/>
            <person name="Xiang C."/>
            <person name="Varshney R.K."/>
            <person name="Ding H."/>
            <person name="Gao S."/>
            <person name="Zong X."/>
        </authorList>
    </citation>
    <scope>NUCLEOTIDE SEQUENCE [LARGE SCALE GENOMIC DNA]</scope>
    <source>
        <strain evidence="3 6">cv. Zhongwan 6</strain>
    </source>
</reference>
<dbReference type="Gramene" id="PSAT_LOCUS27200-3">
    <property type="protein sequence ID" value="CAL5208517.1"/>
    <property type="gene ID" value="PSAT_LOCUS27200"/>
</dbReference>
<evidence type="ECO:0000313" key="1">
    <source>
        <dbReference type="EMBL" id="KAI5398419.1"/>
    </source>
</evidence>
<dbReference type="Gramene" id="Psat06G0398900-T2">
    <property type="protein sequence ID" value="KAI5398423.1"/>
    <property type="gene ID" value="KIW84_063989"/>
</dbReference>
<dbReference type="EMBL" id="JAMSHJ010000006">
    <property type="protein sequence ID" value="KAI5398425.1"/>
    <property type="molecule type" value="Genomic_DNA"/>
</dbReference>
<dbReference type="Gramene" id="chrUn0628G0000100-T1">
    <property type="protein sequence ID" value="KAI5381473.1"/>
    <property type="gene ID" value="KIW84_UN0696"/>
</dbReference>
<dbReference type="Gramene" id="Psat06G0398800-T1">
    <property type="protein sequence ID" value="KAI5398419.1"/>
    <property type="gene ID" value="KIW84_063988"/>
</dbReference>
<dbReference type="Gramene" id="Psat0s5329g0080.3">
    <property type="protein sequence ID" value="Psat0s5329g0080.3.cds"/>
    <property type="gene ID" value="Psat0s5329g0080"/>
</dbReference>
<dbReference type="Gramene" id="Psat02G0374100-T1">
    <property type="protein sequence ID" value="KAI5437737.1"/>
    <property type="gene ID" value="KIW84_023741"/>
</dbReference>
<dbReference type="Gramene" id="Psat02G0555100-T1">
    <property type="protein sequence ID" value="KAI5440265.1"/>
    <property type="gene ID" value="KIW84_025551"/>
</dbReference>
<dbReference type="PANTHER" id="PTHR48237:SF1">
    <property type="entry name" value="SPC97_SPC98 FAMILY OF SPINDLE POLE BODY (SBP) COMPONENT"/>
    <property type="match status" value="1"/>
</dbReference>
<dbReference type="AlphaFoldDB" id="A0A9D4WCR3"/>
<dbReference type="Proteomes" id="UP001058974">
    <property type="component" value="Chromosome 6"/>
</dbReference>